<proteinExistence type="predicted"/>
<accession>A0AAE1B5L1</accession>
<dbReference type="EMBL" id="JAWDGP010000534">
    <property type="protein sequence ID" value="KAK3799819.1"/>
    <property type="molecule type" value="Genomic_DNA"/>
</dbReference>
<protein>
    <submittedName>
        <fullName evidence="2">Uncharacterized protein</fullName>
    </submittedName>
</protein>
<sequence>MRAGSGDIGIPQHHELLSHAVRDIGKLKKIGQQPGPVVANSGNELGPLFGQCPMVSTSAGQRVAVAVWRPGQAGPTSQQIGPQRLVGRPRQYTGRL</sequence>
<dbReference type="Proteomes" id="UP001283361">
    <property type="component" value="Unassembled WGS sequence"/>
</dbReference>
<dbReference type="AlphaFoldDB" id="A0AAE1B5L1"/>
<reference evidence="2" key="1">
    <citation type="journal article" date="2023" name="G3 (Bethesda)">
        <title>A reference genome for the long-term kleptoplast-retaining sea slug Elysia crispata morphotype clarki.</title>
        <authorList>
            <person name="Eastman K.E."/>
            <person name="Pendleton A.L."/>
            <person name="Shaikh M.A."/>
            <person name="Suttiyut T."/>
            <person name="Ogas R."/>
            <person name="Tomko P."/>
            <person name="Gavelis G."/>
            <person name="Widhalm J.R."/>
            <person name="Wisecaver J.H."/>
        </authorList>
    </citation>
    <scope>NUCLEOTIDE SEQUENCE</scope>
    <source>
        <strain evidence="2">ECLA1</strain>
    </source>
</reference>
<comment type="caution">
    <text evidence="2">The sequence shown here is derived from an EMBL/GenBank/DDBJ whole genome shotgun (WGS) entry which is preliminary data.</text>
</comment>
<keyword evidence="3" id="KW-1185">Reference proteome</keyword>
<evidence type="ECO:0000313" key="2">
    <source>
        <dbReference type="EMBL" id="KAK3799819.1"/>
    </source>
</evidence>
<evidence type="ECO:0000256" key="1">
    <source>
        <dbReference type="SAM" id="MobiDB-lite"/>
    </source>
</evidence>
<feature type="region of interest" description="Disordered" evidence="1">
    <location>
        <begin position="72"/>
        <end position="96"/>
    </location>
</feature>
<name>A0AAE1B5L1_9GAST</name>
<organism evidence="2 3">
    <name type="scientific">Elysia crispata</name>
    <name type="common">lettuce slug</name>
    <dbReference type="NCBI Taxonomy" id="231223"/>
    <lineage>
        <taxon>Eukaryota</taxon>
        <taxon>Metazoa</taxon>
        <taxon>Spiralia</taxon>
        <taxon>Lophotrochozoa</taxon>
        <taxon>Mollusca</taxon>
        <taxon>Gastropoda</taxon>
        <taxon>Heterobranchia</taxon>
        <taxon>Euthyneura</taxon>
        <taxon>Panpulmonata</taxon>
        <taxon>Sacoglossa</taxon>
        <taxon>Placobranchoidea</taxon>
        <taxon>Plakobranchidae</taxon>
        <taxon>Elysia</taxon>
    </lineage>
</organism>
<evidence type="ECO:0000313" key="3">
    <source>
        <dbReference type="Proteomes" id="UP001283361"/>
    </source>
</evidence>
<gene>
    <name evidence="2" type="ORF">RRG08_048542</name>
</gene>